<keyword evidence="1" id="KW-0812">Transmembrane</keyword>
<feature type="transmembrane region" description="Helical" evidence="1">
    <location>
        <begin position="28"/>
        <end position="49"/>
    </location>
</feature>
<feature type="transmembrane region" description="Helical" evidence="1">
    <location>
        <begin position="61"/>
        <end position="79"/>
    </location>
</feature>
<evidence type="ECO:0000313" key="2">
    <source>
        <dbReference type="EMBL" id="CAB4799205.1"/>
    </source>
</evidence>
<proteinExistence type="predicted"/>
<evidence type="ECO:0000256" key="1">
    <source>
        <dbReference type="SAM" id="Phobius"/>
    </source>
</evidence>
<keyword evidence="1" id="KW-0472">Membrane</keyword>
<dbReference type="AlphaFoldDB" id="A0A6J6XSN8"/>
<gene>
    <name evidence="2" type="ORF">UFOPK2992_00924</name>
</gene>
<keyword evidence="1" id="KW-1133">Transmembrane helix</keyword>
<name>A0A6J6XSN8_9ZZZZ</name>
<protein>
    <submittedName>
        <fullName evidence="2">Unannotated protein</fullName>
    </submittedName>
</protein>
<organism evidence="2">
    <name type="scientific">freshwater metagenome</name>
    <dbReference type="NCBI Taxonomy" id="449393"/>
    <lineage>
        <taxon>unclassified sequences</taxon>
        <taxon>metagenomes</taxon>
        <taxon>ecological metagenomes</taxon>
    </lineage>
</organism>
<sequence length="93" mass="10188">MLTARFIPGGRTVVTVSSGITRQPRRRFAIFVGLACVVWASYAAILGFVAGERFKESHTKAFVFAFIAAVAFSGLLEVVQHFRKKRKAAGLMP</sequence>
<dbReference type="EMBL" id="CAFAAI010000146">
    <property type="protein sequence ID" value="CAB4799205.1"/>
    <property type="molecule type" value="Genomic_DNA"/>
</dbReference>
<accession>A0A6J6XSN8</accession>
<reference evidence="2" key="1">
    <citation type="submission" date="2020-05" db="EMBL/GenBank/DDBJ databases">
        <authorList>
            <person name="Chiriac C."/>
            <person name="Salcher M."/>
            <person name="Ghai R."/>
            <person name="Kavagutti S V."/>
        </authorList>
    </citation>
    <scope>NUCLEOTIDE SEQUENCE</scope>
</reference>